<accession>A0A5J6WTK5</accession>
<evidence type="ECO:0000256" key="3">
    <source>
        <dbReference type="ARBA" id="ARBA00015915"/>
    </source>
</evidence>
<protein>
    <recommendedName>
        <fullName evidence="3">High-affinity zinc uptake system protein ZnuA</fullName>
    </recommendedName>
</protein>
<evidence type="ECO:0000256" key="8">
    <source>
        <dbReference type="ARBA" id="ARBA00022833"/>
    </source>
</evidence>
<evidence type="ECO:0000256" key="9">
    <source>
        <dbReference type="ARBA" id="ARBA00022906"/>
    </source>
</evidence>
<dbReference type="Pfam" id="PF01297">
    <property type="entry name" value="ZnuA"/>
    <property type="match status" value="1"/>
</dbReference>
<keyword evidence="10" id="KW-0406">Ion transport</keyword>
<reference evidence="15 16" key="1">
    <citation type="submission" date="2019-05" db="EMBL/GenBank/DDBJ databases">
        <title>OXA-830, a novel chromosomally encoded expanded-spectrum class D beta-lactamase in Aeromonas simiae.</title>
        <authorList>
            <person name="Zhou W."/>
            <person name="Chen Q."/>
        </authorList>
    </citation>
    <scope>NUCLEOTIDE SEQUENCE [LARGE SCALE GENOMIC DNA]</scope>
    <source>
        <strain evidence="15 16">A6</strain>
    </source>
</reference>
<keyword evidence="9" id="KW-0864">Zinc transport</keyword>
<evidence type="ECO:0000256" key="5">
    <source>
        <dbReference type="ARBA" id="ARBA00022723"/>
    </source>
</evidence>
<dbReference type="KEGG" id="asim:FE240_01905"/>
<evidence type="ECO:0000313" key="15">
    <source>
        <dbReference type="EMBL" id="QFI53567.1"/>
    </source>
</evidence>
<evidence type="ECO:0000256" key="10">
    <source>
        <dbReference type="ARBA" id="ARBA00023065"/>
    </source>
</evidence>
<keyword evidence="4 13" id="KW-0813">Transport</keyword>
<dbReference type="InterPro" id="IPR035520">
    <property type="entry name" value="ZnuA"/>
</dbReference>
<sequence>MKRLFLTLLLAGAALPATAASVLTTIKPIGFIAAAMTRDISTPEVLLPAGASPHDFSLRPSDLRRIDAADLVIWVGPELEGFMAKPLAGKQNVLTLLTLPGLPVHHYAEGEGHDHDEHEGHHHEHGNVDPHIWLGPNLALPIAQAIVWRLSELDPANKARYQANLVRFEQALASKDEQVAKQMKPVQQKGYFVFHDAYGYWERHYGMQAKGHFTVNPERRPGAKTLVTIRKALEQHQAQCVFAEPQFRPDVIDSVARNTGAKVLLLDEAGGTIDVGPDAYLEWMESMAQAFSACR</sequence>
<dbReference type="EMBL" id="CP040449">
    <property type="protein sequence ID" value="QFI53567.1"/>
    <property type="molecule type" value="Genomic_DNA"/>
</dbReference>
<keyword evidence="8" id="KW-0862">Zinc</keyword>
<dbReference type="NCBIfam" id="NF007091">
    <property type="entry name" value="PRK09545.1"/>
    <property type="match status" value="1"/>
</dbReference>
<gene>
    <name evidence="15" type="primary">znuA</name>
    <name evidence="15" type="ORF">FE240_01905</name>
</gene>
<dbReference type="InterPro" id="IPR050492">
    <property type="entry name" value="Bact_metal-bind_prot9"/>
</dbReference>
<dbReference type="PRINTS" id="PR00690">
    <property type="entry name" value="ADHESNFAMILY"/>
</dbReference>
<dbReference type="AlphaFoldDB" id="A0A5J6WTK5"/>
<dbReference type="PANTHER" id="PTHR42953:SF3">
    <property type="entry name" value="HIGH-AFFINITY ZINC UPTAKE SYSTEM PROTEIN ZNUA"/>
    <property type="match status" value="1"/>
</dbReference>
<dbReference type="PANTHER" id="PTHR42953">
    <property type="entry name" value="HIGH-AFFINITY ZINC UPTAKE SYSTEM PROTEIN ZNUA-RELATED"/>
    <property type="match status" value="1"/>
</dbReference>
<proteinExistence type="inferred from homology"/>
<organism evidence="15 16">
    <name type="scientific">Aeromonas simiae</name>
    <dbReference type="NCBI Taxonomy" id="218936"/>
    <lineage>
        <taxon>Bacteria</taxon>
        <taxon>Pseudomonadati</taxon>
        <taxon>Pseudomonadota</taxon>
        <taxon>Gammaproteobacteria</taxon>
        <taxon>Aeromonadales</taxon>
        <taxon>Aeromonadaceae</taxon>
        <taxon>Aeromonas</taxon>
    </lineage>
</organism>
<dbReference type="Proteomes" id="UP000594034">
    <property type="component" value="Chromosome"/>
</dbReference>
<evidence type="ECO:0000256" key="13">
    <source>
        <dbReference type="RuleBase" id="RU003512"/>
    </source>
</evidence>
<keyword evidence="5" id="KW-0479">Metal-binding</keyword>
<dbReference type="Gene3D" id="3.40.50.1980">
    <property type="entry name" value="Nitrogenase molybdenum iron protein domain"/>
    <property type="match status" value="2"/>
</dbReference>
<dbReference type="RefSeq" id="WP_193003163.1">
    <property type="nucleotide sequence ID" value="NZ_CP040449.1"/>
</dbReference>
<dbReference type="CDD" id="cd01019">
    <property type="entry name" value="ZnuA"/>
    <property type="match status" value="1"/>
</dbReference>
<dbReference type="InterPro" id="IPR006127">
    <property type="entry name" value="ZnuA-like"/>
</dbReference>
<comment type="similarity">
    <text evidence="2 13">Belongs to the bacterial solute-binding protein 9 family.</text>
</comment>
<evidence type="ECO:0000256" key="7">
    <source>
        <dbReference type="ARBA" id="ARBA00022764"/>
    </source>
</evidence>
<dbReference type="GO" id="GO:0042597">
    <property type="term" value="C:periplasmic space"/>
    <property type="evidence" value="ECO:0007669"/>
    <property type="project" value="UniProtKB-SubCell"/>
</dbReference>
<evidence type="ECO:0000256" key="14">
    <source>
        <dbReference type="SAM" id="SignalP"/>
    </source>
</evidence>
<dbReference type="SUPFAM" id="SSF53807">
    <property type="entry name" value="Helical backbone' metal receptor"/>
    <property type="match status" value="1"/>
</dbReference>
<keyword evidence="16" id="KW-1185">Reference proteome</keyword>
<keyword evidence="7" id="KW-0574">Periplasm</keyword>
<comment type="subcellular location">
    <subcellularLocation>
        <location evidence="1">Periplasm</location>
    </subcellularLocation>
</comment>
<keyword evidence="6 14" id="KW-0732">Signal</keyword>
<dbReference type="InterPro" id="IPR006128">
    <property type="entry name" value="Lipoprotein_PsaA-like"/>
</dbReference>
<evidence type="ECO:0000313" key="16">
    <source>
        <dbReference type="Proteomes" id="UP000594034"/>
    </source>
</evidence>
<comment type="function">
    <text evidence="12">Part of the ATP-binding cassette (ABC) transport system ZnuABC involved in zinc import. Binds zinc with high affinity and specificity and delivers it to the membrane permease for translocation into the cytoplasm.</text>
</comment>
<dbReference type="GO" id="GO:0006829">
    <property type="term" value="P:zinc ion transport"/>
    <property type="evidence" value="ECO:0007669"/>
    <property type="project" value="UniProtKB-KW"/>
</dbReference>
<evidence type="ECO:0000256" key="12">
    <source>
        <dbReference type="ARBA" id="ARBA00045516"/>
    </source>
</evidence>
<evidence type="ECO:0000256" key="4">
    <source>
        <dbReference type="ARBA" id="ARBA00022448"/>
    </source>
</evidence>
<evidence type="ECO:0000256" key="6">
    <source>
        <dbReference type="ARBA" id="ARBA00022729"/>
    </source>
</evidence>
<evidence type="ECO:0000256" key="2">
    <source>
        <dbReference type="ARBA" id="ARBA00011028"/>
    </source>
</evidence>
<feature type="signal peptide" evidence="14">
    <location>
        <begin position="1"/>
        <end position="19"/>
    </location>
</feature>
<name>A0A5J6WTK5_9GAMM</name>
<feature type="chain" id="PRO_5023850776" description="High-affinity zinc uptake system protein ZnuA" evidence="14">
    <location>
        <begin position="20"/>
        <end position="295"/>
    </location>
</feature>
<evidence type="ECO:0000256" key="1">
    <source>
        <dbReference type="ARBA" id="ARBA00004418"/>
    </source>
</evidence>
<keyword evidence="11" id="KW-1015">Disulfide bond</keyword>
<dbReference type="FunFam" id="3.40.50.1980:FF:000028">
    <property type="entry name" value="High-affinity zinc uptake system protein znuA"/>
    <property type="match status" value="1"/>
</dbReference>
<dbReference type="GO" id="GO:0007155">
    <property type="term" value="P:cell adhesion"/>
    <property type="evidence" value="ECO:0007669"/>
    <property type="project" value="InterPro"/>
</dbReference>
<dbReference type="GO" id="GO:0046872">
    <property type="term" value="F:metal ion binding"/>
    <property type="evidence" value="ECO:0007669"/>
    <property type="project" value="UniProtKB-KW"/>
</dbReference>
<evidence type="ECO:0000256" key="11">
    <source>
        <dbReference type="ARBA" id="ARBA00023157"/>
    </source>
</evidence>